<dbReference type="GO" id="GO:0043614">
    <property type="term" value="C:multi-eIF complex"/>
    <property type="evidence" value="ECO:0007669"/>
    <property type="project" value="TreeGrafter"/>
</dbReference>
<evidence type="ECO:0000313" key="2">
    <source>
        <dbReference type="EMBL" id="JAS49979.1"/>
    </source>
</evidence>
<reference evidence="2" key="1">
    <citation type="submission" date="2015-11" db="EMBL/GenBank/DDBJ databases">
        <title>De novo transcriptome assembly of four potential Pierce s Disease insect vectors from Arizona vineyards.</title>
        <authorList>
            <person name="Tassone E.E."/>
        </authorList>
    </citation>
    <scope>NUCLEOTIDE SEQUENCE</scope>
</reference>
<evidence type="ECO:0000256" key="1">
    <source>
        <dbReference type="SAM" id="MobiDB-lite"/>
    </source>
</evidence>
<dbReference type="GO" id="GO:0001732">
    <property type="term" value="P:formation of cytoplasmic translation initiation complex"/>
    <property type="evidence" value="ECO:0007669"/>
    <property type="project" value="TreeGrafter"/>
</dbReference>
<dbReference type="PANTHER" id="PTHR14005:SF0">
    <property type="entry name" value="EUKARYOTIC TRANSLATION INITIATION FACTOR 3 SUBUNIT A"/>
    <property type="match status" value="1"/>
</dbReference>
<dbReference type="GO" id="GO:0002188">
    <property type="term" value="P:translation reinitiation"/>
    <property type="evidence" value="ECO:0007669"/>
    <property type="project" value="TreeGrafter"/>
</dbReference>
<proteinExistence type="predicted"/>
<organism evidence="2">
    <name type="scientific">Cuerna arida</name>
    <dbReference type="NCBI Taxonomy" id="1464854"/>
    <lineage>
        <taxon>Eukaryota</taxon>
        <taxon>Metazoa</taxon>
        <taxon>Ecdysozoa</taxon>
        <taxon>Arthropoda</taxon>
        <taxon>Hexapoda</taxon>
        <taxon>Insecta</taxon>
        <taxon>Pterygota</taxon>
        <taxon>Neoptera</taxon>
        <taxon>Paraneoptera</taxon>
        <taxon>Hemiptera</taxon>
        <taxon>Auchenorrhyncha</taxon>
        <taxon>Membracoidea</taxon>
        <taxon>Cicadellidae</taxon>
        <taxon>Cicadellinae</taxon>
        <taxon>Proconiini</taxon>
        <taxon>Cuerna</taxon>
    </lineage>
</organism>
<gene>
    <name evidence="2" type="ORF">g.691</name>
</gene>
<dbReference type="InterPro" id="IPR027512">
    <property type="entry name" value="EIF3A"/>
</dbReference>
<dbReference type="AlphaFoldDB" id="A0A1B6FIF1"/>
<dbReference type="GO" id="GO:0071541">
    <property type="term" value="C:eukaryotic translation initiation factor 3 complex, eIF3m"/>
    <property type="evidence" value="ECO:0007669"/>
    <property type="project" value="TreeGrafter"/>
</dbReference>
<dbReference type="GO" id="GO:0071540">
    <property type="term" value="C:eukaryotic translation initiation factor 3 complex, eIF3e"/>
    <property type="evidence" value="ECO:0007669"/>
    <property type="project" value="TreeGrafter"/>
</dbReference>
<dbReference type="EMBL" id="GECZ01019790">
    <property type="protein sequence ID" value="JAS49979.1"/>
    <property type="molecule type" value="Transcribed_RNA"/>
</dbReference>
<protein>
    <submittedName>
        <fullName evidence="2">Uncharacterized protein</fullName>
    </submittedName>
</protein>
<name>A0A1B6FIF1_9HEMI</name>
<feature type="region of interest" description="Disordered" evidence="1">
    <location>
        <begin position="102"/>
        <end position="127"/>
    </location>
</feature>
<dbReference type="PANTHER" id="PTHR14005">
    <property type="entry name" value="EUKARYOTIC TRANSLATION INITIATION FACTOR 3, THETA SUBUNIT"/>
    <property type="match status" value="1"/>
</dbReference>
<accession>A0A1B6FIF1</accession>
<dbReference type="GO" id="GO:0003729">
    <property type="term" value="F:mRNA binding"/>
    <property type="evidence" value="ECO:0007669"/>
    <property type="project" value="TreeGrafter"/>
</dbReference>
<feature type="non-terminal residue" evidence="2">
    <location>
        <position position="127"/>
    </location>
</feature>
<sequence>IADKLKVDRLYWDQQEEERIAKLTEKHNILMATKERFQKLIGDKEQFMAQVMKKRQEKLAENLIEFAELCKQERVRLLAERKVQRKEQRRKEWLELQQKALERQKEEEKRKEEQERKEREEKERQNR</sequence>
<feature type="non-terminal residue" evidence="2">
    <location>
        <position position="1"/>
    </location>
</feature>
<dbReference type="GO" id="GO:0003743">
    <property type="term" value="F:translation initiation factor activity"/>
    <property type="evidence" value="ECO:0007669"/>
    <property type="project" value="TreeGrafter"/>
</dbReference>